<protein>
    <submittedName>
        <fullName evidence="7">Iron permease FTR1</fullName>
    </submittedName>
</protein>
<keyword evidence="8" id="KW-1185">Reference proteome</keyword>
<dbReference type="PANTHER" id="PTHR31632:SF2">
    <property type="entry name" value="PLASMA MEMBRANE IRON PERMEASE"/>
    <property type="match status" value="1"/>
</dbReference>
<organism evidence="7 8">
    <name type="scientific">Opitutus terrae (strain DSM 11246 / JCM 15787 / PB90-1)</name>
    <dbReference type="NCBI Taxonomy" id="452637"/>
    <lineage>
        <taxon>Bacteria</taxon>
        <taxon>Pseudomonadati</taxon>
        <taxon>Verrucomicrobiota</taxon>
        <taxon>Opitutia</taxon>
        <taxon>Opitutales</taxon>
        <taxon>Opitutaceae</taxon>
        <taxon>Opitutus</taxon>
    </lineage>
</organism>
<feature type="transmembrane region" description="Helical" evidence="6">
    <location>
        <begin position="70"/>
        <end position="90"/>
    </location>
</feature>
<dbReference type="HOGENOM" id="CLU_077905_0_0_0"/>
<evidence type="ECO:0000256" key="2">
    <source>
        <dbReference type="ARBA" id="ARBA00008333"/>
    </source>
</evidence>
<dbReference type="AlphaFoldDB" id="B1ZXA4"/>
<feature type="transmembrane region" description="Helical" evidence="6">
    <location>
        <begin position="38"/>
        <end position="58"/>
    </location>
</feature>
<comment type="subcellular location">
    <subcellularLocation>
        <location evidence="1">Membrane</location>
        <topology evidence="1">Multi-pass membrane protein</topology>
    </subcellularLocation>
</comment>
<name>B1ZXA4_OPITP</name>
<proteinExistence type="inferred from homology"/>
<dbReference type="eggNOG" id="COG0672">
    <property type="taxonomic scope" value="Bacteria"/>
</dbReference>
<dbReference type="Proteomes" id="UP000007013">
    <property type="component" value="Chromosome"/>
</dbReference>
<dbReference type="OrthoDB" id="8215804at2"/>
<dbReference type="RefSeq" id="WP_012375691.1">
    <property type="nucleotide sequence ID" value="NC_010571.1"/>
</dbReference>
<feature type="transmembrane region" description="Helical" evidence="6">
    <location>
        <begin position="234"/>
        <end position="260"/>
    </location>
</feature>
<keyword evidence="3 6" id="KW-0812">Transmembrane</keyword>
<dbReference type="STRING" id="452637.Oter_2875"/>
<reference evidence="7 8" key="1">
    <citation type="journal article" date="2011" name="J. Bacteriol.">
        <title>Genome sequence of the verrucomicrobium Opitutus terrae PB90-1, an abundant inhabitant of rice paddy soil ecosystems.</title>
        <authorList>
            <person name="van Passel M.W."/>
            <person name="Kant R."/>
            <person name="Palva A."/>
            <person name="Copeland A."/>
            <person name="Lucas S."/>
            <person name="Lapidus A."/>
            <person name="Glavina del Rio T."/>
            <person name="Pitluck S."/>
            <person name="Goltsman E."/>
            <person name="Clum A."/>
            <person name="Sun H."/>
            <person name="Schmutz J."/>
            <person name="Larimer F.W."/>
            <person name="Land M.L."/>
            <person name="Hauser L."/>
            <person name="Kyrpides N."/>
            <person name="Mikhailova N."/>
            <person name="Richardson P.P."/>
            <person name="Janssen P.H."/>
            <person name="de Vos W.M."/>
            <person name="Smidt H."/>
        </authorList>
    </citation>
    <scope>NUCLEOTIDE SEQUENCE [LARGE SCALE GENOMIC DNA]</scope>
    <source>
        <strain evidence="8">DSM 11246 / JCM 15787 / PB90-1</strain>
    </source>
</reference>
<dbReference type="KEGG" id="ote:Oter_2875"/>
<dbReference type="GO" id="GO:0015093">
    <property type="term" value="F:ferrous iron transmembrane transporter activity"/>
    <property type="evidence" value="ECO:0007669"/>
    <property type="project" value="TreeGrafter"/>
</dbReference>
<evidence type="ECO:0000256" key="5">
    <source>
        <dbReference type="ARBA" id="ARBA00023136"/>
    </source>
</evidence>
<feature type="transmembrane region" description="Helical" evidence="6">
    <location>
        <begin position="178"/>
        <end position="195"/>
    </location>
</feature>
<dbReference type="GO" id="GO:0033573">
    <property type="term" value="C:high-affinity iron permease complex"/>
    <property type="evidence" value="ECO:0007669"/>
    <property type="project" value="InterPro"/>
</dbReference>
<evidence type="ECO:0000313" key="7">
    <source>
        <dbReference type="EMBL" id="ACB76156.1"/>
    </source>
</evidence>
<dbReference type="EMBL" id="CP001032">
    <property type="protein sequence ID" value="ACB76156.1"/>
    <property type="molecule type" value="Genomic_DNA"/>
</dbReference>
<evidence type="ECO:0000256" key="4">
    <source>
        <dbReference type="ARBA" id="ARBA00022989"/>
    </source>
</evidence>
<dbReference type="InterPro" id="IPR004923">
    <property type="entry name" value="FTR1/Fip1/EfeU"/>
</dbReference>
<evidence type="ECO:0000256" key="1">
    <source>
        <dbReference type="ARBA" id="ARBA00004141"/>
    </source>
</evidence>
<dbReference type="PANTHER" id="PTHR31632">
    <property type="entry name" value="IRON TRANSPORTER FTH1"/>
    <property type="match status" value="1"/>
</dbReference>
<keyword evidence="4 6" id="KW-1133">Transmembrane helix</keyword>
<sequence length="280" mass="29692">MLASFFLALREGLEAALIVAIVLGALRRVGRRDCFRLVWRGAATAGALSIVVALLLQWLGWSLEGAAEEIFEGSLLLIAAALLTWMLFWVGRQSRHLRDALHAGVGNAVASPGARGVFALTFVAVFREGVELALFLTAAAFNTSGTRTVAGALLGLLGAGLLGTLVFSSTTSLSPRRFFQATSVLLAFVAAGLLAKGVHEFNEAGWISAGDTPIWNTRAWLSDESPLGSLLGSLFGYTSTPTLSMVFAYVAYFGVVAWWLGSATPARSDRATRIARSRVA</sequence>
<gene>
    <name evidence="7" type="ordered locus">Oter_2875</name>
</gene>
<feature type="transmembrane region" description="Helical" evidence="6">
    <location>
        <begin position="147"/>
        <end position="166"/>
    </location>
</feature>
<evidence type="ECO:0000256" key="6">
    <source>
        <dbReference type="SAM" id="Phobius"/>
    </source>
</evidence>
<comment type="similarity">
    <text evidence="2">Belongs to the oxidase-dependent Fe transporter (OFeT) (TC 9.A.10.1) family.</text>
</comment>
<evidence type="ECO:0000313" key="8">
    <source>
        <dbReference type="Proteomes" id="UP000007013"/>
    </source>
</evidence>
<dbReference type="Pfam" id="PF03239">
    <property type="entry name" value="FTR1"/>
    <property type="match status" value="1"/>
</dbReference>
<accession>B1ZXA4</accession>
<keyword evidence="5 6" id="KW-0472">Membrane</keyword>
<evidence type="ECO:0000256" key="3">
    <source>
        <dbReference type="ARBA" id="ARBA00022692"/>
    </source>
</evidence>